<name>A0A0A0JU41_9MICO</name>
<dbReference type="RefSeq" id="WP_035937754.1">
    <property type="nucleotide sequence ID" value="NZ_AVPL01000028.1"/>
</dbReference>
<dbReference type="STRING" id="1385519.N801_10640"/>
<dbReference type="EMBL" id="AVPL01000028">
    <property type="protein sequence ID" value="KGN40910.1"/>
    <property type="molecule type" value="Genomic_DNA"/>
</dbReference>
<dbReference type="AlphaFoldDB" id="A0A0A0JU41"/>
<feature type="coiled-coil region" evidence="1">
    <location>
        <begin position="152"/>
        <end position="214"/>
    </location>
</feature>
<evidence type="ECO:0000313" key="2">
    <source>
        <dbReference type="EMBL" id="KGN40910.1"/>
    </source>
</evidence>
<evidence type="ECO:0000256" key="1">
    <source>
        <dbReference type="SAM" id="Coils"/>
    </source>
</evidence>
<accession>A0A0A0JU41</accession>
<sequence length="247" mass="26190">MDLVDIVSSHAPDARPVFATAEAMALVARVPGAQPVPAARTASAVVVHRAASGSETGALTVLAELLGDHGIGVLVLDTALTSLPLGAVLRTLGEGRLRALAVHSMSSSGARAAVVVTRDLEVPLRSHVLGEPFPTSGPDASLRRDNELVVEAVVARAMRAELERRLRVAAEEERRLQAQVEQMRGELAAESKAVTQARAEVGRLERALVLVERRSPGYRAARLASAIRDDAVGAGRRLLDRWGPKRP</sequence>
<comment type="caution">
    <text evidence="2">The sequence shown here is derived from an EMBL/GenBank/DDBJ whole genome shotgun (WGS) entry which is preliminary data.</text>
</comment>
<gene>
    <name evidence="2" type="ORF">N801_10640</name>
</gene>
<keyword evidence="3" id="KW-1185">Reference proteome</keyword>
<protein>
    <submittedName>
        <fullName evidence="2">Uncharacterized protein</fullName>
    </submittedName>
</protein>
<reference evidence="2 3" key="1">
    <citation type="submission" date="2013-08" db="EMBL/GenBank/DDBJ databases">
        <title>The genome sequence of Knoellia aerolata.</title>
        <authorList>
            <person name="Zhu W."/>
            <person name="Wang G."/>
        </authorList>
    </citation>
    <scope>NUCLEOTIDE SEQUENCE [LARGE SCALE GENOMIC DNA]</scope>
    <source>
        <strain evidence="2 3">DSM 18566</strain>
    </source>
</reference>
<evidence type="ECO:0000313" key="3">
    <source>
        <dbReference type="Proteomes" id="UP000030013"/>
    </source>
</evidence>
<keyword evidence="1" id="KW-0175">Coiled coil</keyword>
<organism evidence="2 3">
    <name type="scientific">Knoellia aerolata DSM 18566</name>
    <dbReference type="NCBI Taxonomy" id="1385519"/>
    <lineage>
        <taxon>Bacteria</taxon>
        <taxon>Bacillati</taxon>
        <taxon>Actinomycetota</taxon>
        <taxon>Actinomycetes</taxon>
        <taxon>Micrococcales</taxon>
        <taxon>Intrasporangiaceae</taxon>
        <taxon>Knoellia</taxon>
    </lineage>
</organism>
<dbReference type="Proteomes" id="UP000030013">
    <property type="component" value="Unassembled WGS sequence"/>
</dbReference>
<proteinExistence type="predicted"/>